<dbReference type="Pfam" id="PF12569">
    <property type="entry name" value="NatA_aux_su"/>
    <property type="match status" value="1"/>
</dbReference>
<dbReference type="InterPro" id="IPR019734">
    <property type="entry name" value="TPR_rpt"/>
</dbReference>
<reference evidence="5 6" key="1">
    <citation type="journal article" date="2018" name="Biotechnol. Biofuels">
        <title>Integrative visual omics of the white-rot fungus Polyporus brumalis exposes the biotechnological potential of its oxidative enzymes for delignifying raw plant biomass.</title>
        <authorList>
            <person name="Miyauchi S."/>
            <person name="Rancon A."/>
            <person name="Drula E."/>
            <person name="Hage H."/>
            <person name="Chaduli D."/>
            <person name="Favel A."/>
            <person name="Grisel S."/>
            <person name="Henrissat B."/>
            <person name="Herpoel-Gimbert I."/>
            <person name="Ruiz-Duenas F.J."/>
            <person name="Chevret D."/>
            <person name="Hainaut M."/>
            <person name="Lin J."/>
            <person name="Wang M."/>
            <person name="Pangilinan J."/>
            <person name="Lipzen A."/>
            <person name="Lesage-Meessen L."/>
            <person name="Navarro D."/>
            <person name="Riley R."/>
            <person name="Grigoriev I.V."/>
            <person name="Zhou S."/>
            <person name="Raouche S."/>
            <person name="Rosso M.N."/>
        </authorList>
    </citation>
    <scope>NUCLEOTIDE SEQUENCE [LARGE SCALE GENOMIC DNA]</scope>
    <source>
        <strain evidence="5 6">BRFM 1820</strain>
    </source>
</reference>
<evidence type="ECO:0000256" key="2">
    <source>
        <dbReference type="ARBA" id="ARBA00022803"/>
    </source>
</evidence>
<dbReference type="Gene3D" id="1.25.40.1010">
    <property type="match status" value="1"/>
</dbReference>
<dbReference type="InterPro" id="IPR021183">
    <property type="entry name" value="NatA_aux_su"/>
</dbReference>
<dbReference type="OrthoDB" id="10263032at2759"/>
<evidence type="ECO:0000256" key="1">
    <source>
        <dbReference type="ARBA" id="ARBA00022737"/>
    </source>
</evidence>
<evidence type="ECO:0000256" key="4">
    <source>
        <dbReference type="SAM" id="MobiDB-lite"/>
    </source>
</evidence>
<dbReference type="GO" id="GO:0042802">
    <property type="term" value="F:identical protein binding"/>
    <property type="evidence" value="ECO:0007669"/>
    <property type="project" value="InterPro"/>
</dbReference>
<evidence type="ECO:0000313" key="5">
    <source>
        <dbReference type="EMBL" id="RDX54793.1"/>
    </source>
</evidence>
<dbReference type="SMART" id="SM00028">
    <property type="entry name" value="TPR"/>
    <property type="match status" value="5"/>
</dbReference>
<dbReference type="Pfam" id="PF13181">
    <property type="entry name" value="TPR_8"/>
    <property type="match status" value="1"/>
</dbReference>
<dbReference type="AlphaFoldDB" id="A0A371DQH2"/>
<dbReference type="EMBL" id="KZ857384">
    <property type="protein sequence ID" value="RDX54793.1"/>
    <property type="molecule type" value="Genomic_DNA"/>
</dbReference>
<dbReference type="FunFam" id="1.25.40.1040:FF:000003">
    <property type="entry name" value="N-terminal acetyltransferase A, auxiliary subunit"/>
    <property type="match status" value="1"/>
</dbReference>
<dbReference type="Proteomes" id="UP000256964">
    <property type="component" value="Unassembled WGS sequence"/>
</dbReference>
<dbReference type="PANTHER" id="PTHR22767:SF2">
    <property type="entry name" value="N(ALPHA)-ACETYLTRANSFERASE 15_16, ISOFORM A"/>
    <property type="match status" value="1"/>
</dbReference>
<keyword evidence="1" id="KW-0677">Repeat</keyword>
<gene>
    <name evidence="5" type="ORF">OH76DRAFT_1430524</name>
</gene>
<dbReference type="STRING" id="139420.A0A371DQH2"/>
<dbReference type="Gene3D" id="1.25.40.1040">
    <property type="match status" value="1"/>
</dbReference>
<feature type="compositionally biased region" description="Basic residues" evidence="4">
    <location>
        <begin position="599"/>
        <end position="608"/>
    </location>
</feature>
<organism evidence="5 6">
    <name type="scientific">Lentinus brumalis</name>
    <dbReference type="NCBI Taxonomy" id="2498619"/>
    <lineage>
        <taxon>Eukaryota</taxon>
        <taxon>Fungi</taxon>
        <taxon>Dikarya</taxon>
        <taxon>Basidiomycota</taxon>
        <taxon>Agaricomycotina</taxon>
        <taxon>Agaricomycetes</taxon>
        <taxon>Polyporales</taxon>
        <taxon>Polyporaceae</taxon>
        <taxon>Lentinus</taxon>
    </lineage>
</organism>
<dbReference type="PROSITE" id="PS50005">
    <property type="entry name" value="TPR"/>
    <property type="match status" value="1"/>
</dbReference>
<feature type="repeat" description="TPR" evidence="3">
    <location>
        <begin position="84"/>
        <end position="117"/>
    </location>
</feature>
<keyword evidence="2 3" id="KW-0802">TPR repeat</keyword>
<feature type="compositionally biased region" description="Polar residues" evidence="4">
    <location>
        <begin position="585"/>
        <end position="594"/>
    </location>
</feature>
<keyword evidence="6" id="KW-1185">Reference proteome</keyword>
<proteinExistence type="predicted"/>
<dbReference type="PIRSF" id="PIRSF000422">
    <property type="entry name" value="N-terminal-AcTrfase-A_aux_su"/>
    <property type="match status" value="1"/>
</dbReference>
<dbReference type="SUPFAM" id="SSF48452">
    <property type="entry name" value="TPR-like"/>
    <property type="match status" value="2"/>
</dbReference>
<accession>A0A371DQH2</accession>
<evidence type="ECO:0000256" key="3">
    <source>
        <dbReference type="PROSITE-ProRule" id="PRU00339"/>
    </source>
</evidence>
<dbReference type="InterPro" id="IPR011717">
    <property type="entry name" value="TPR-4"/>
</dbReference>
<feature type="compositionally biased region" description="Basic and acidic residues" evidence="4">
    <location>
        <begin position="609"/>
        <end position="635"/>
    </location>
</feature>
<dbReference type="PANTHER" id="PTHR22767">
    <property type="entry name" value="N-TERMINAL ACETYLTRANSFERASE-RELATED"/>
    <property type="match status" value="1"/>
</dbReference>
<evidence type="ECO:0000313" key="6">
    <source>
        <dbReference type="Proteomes" id="UP000256964"/>
    </source>
</evidence>
<protein>
    <submittedName>
        <fullName evidence="5">N-terminal acetyltransferase A, auxiliary subunit</fullName>
    </submittedName>
</protein>
<dbReference type="GO" id="GO:0031415">
    <property type="term" value="C:NatA complex"/>
    <property type="evidence" value="ECO:0007669"/>
    <property type="project" value="TreeGrafter"/>
</dbReference>
<sequence length="861" mass="97082">MPPTGTPPSRALPSKESGLFKEVLHYYEDRQLKKGLKTADTILKKFPNHGETLCMKGLILTHLGRRDEGLELVKQGVRLDLTSHICWHVFGLIQKGQKNYEEALKSYTQALRFDKDNMNILRDAAHLQTQLRLYDNLVETRHTLLRLRPQLRQNWIALAVAYHLSGNLREAKAVLEQYERIIKNVPDYDVEYSEILLYHVRVLEDLGDYTEAIALLDASAKERTIIDRVAIMEFRARILSKAGKEEAQQAWQGLIEQNPECYDYLKGFLSSRGIEFDAVTDENRSKASQILHDFSEQFAKASAPRRLALDIALGDEFKGLLEPFLRTRLEKGVPSLFADLKSLYRSPEKRAIIELTATSILSTLAHPSTDPCPPGTDPTTYIWTLYFLAQHHSFLGRHKQALELLDEAITHTPTLPELYMFKARVLKRAGDPFGAAKAMDLARTLDLQDRFLNTKCGKYRLRAGLFEEAVEVFGLFTKKDAPSPSQDLEDMQSLVYLTEEADAHLRNGDLAMALKKYDAIHKIFDVYEDDQFDFHGYSVRKFTINIYLNLLQWEDNLRSHPAYVHSAIEASRILVKVHDEPSIATKSNADSQLSGAEKKAKKKAKKAEKKVQEEAKKANNAANEDKGLDVSPSKDDDPDGTKLLQAPDPLERAAKVLKPLATLAKSNIEAWIAIYDVAIRRKKYLQAIHALNSAHSLDADSPVLHVRVVDFKRRWTSLEQKPSEAVAIAVSVAITKLLPDEVSLEAFNSQYLQRQFSRADAILAFAQVSRLLGAPREEVEAAIFNALNADVDLKLDTAVETVAFLNEIQSPRADEFREACRGKFELSTLFLSADELTAARKAVVQKDPVAEALEEKAEVIS</sequence>
<dbReference type="InterPro" id="IPR011990">
    <property type="entry name" value="TPR-like_helical_dom_sf"/>
</dbReference>
<feature type="region of interest" description="Disordered" evidence="4">
    <location>
        <begin position="585"/>
        <end position="647"/>
    </location>
</feature>
<name>A0A371DQH2_9APHY</name>
<dbReference type="Pfam" id="PF07721">
    <property type="entry name" value="TPR_4"/>
    <property type="match status" value="1"/>
</dbReference>